<dbReference type="eggNOG" id="ENOG502T1Q2">
    <property type="taxonomic scope" value="Eukaryota"/>
</dbReference>
<dbReference type="InParanoid" id="B8C5C2"/>
<reference evidence="1 2" key="1">
    <citation type="journal article" date="2004" name="Science">
        <title>The genome of the diatom Thalassiosira pseudonana: ecology, evolution, and metabolism.</title>
        <authorList>
            <person name="Armbrust E.V."/>
            <person name="Berges J.A."/>
            <person name="Bowler C."/>
            <person name="Green B.R."/>
            <person name="Martinez D."/>
            <person name="Putnam N.H."/>
            <person name="Zhou S."/>
            <person name="Allen A.E."/>
            <person name="Apt K.E."/>
            <person name="Bechner M."/>
            <person name="Brzezinski M.A."/>
            <person name="Chaal B.K."/>
            <person name="Chiovitti A."/>
            <person name="Davis A.K."/>
            <person name="Demarest M.S."/>
            <person name="Detter J.C."/>
            <person name="Glavina T."/>
            <person name="Goodstein D."/>
            <person name="Hadi M.Z."/>
            <person name="Hellsten U."/>
            <person name="Hildebrand M."/>
            <person name="Jenkins B.D."/>
            <person name="Jurka J."/>
            <person name="Kapitonov V.V."/>
            <person name="Kroger N."/>
            <person name="Lau W.W."/>
            <person name="Lane T.W."/>
            <person name="Larimer F.W."/>
            <person name="Lippmeier J.C."/>
            <person name="Lucas S."/>
            <person name="Medina M."/>
            <person name="Montsant A."/>
            <person name="Obornik M."/>
            <person name="Parker M.S."/>
            <person name="Palenik B."/>
            <person name="Pazour G.J."/>
            <person name="Richardson P.M."/>
            <person name="Rynearson T.A."/>
            <person name="Saito M.A."/>
            <person name="Schwartz D.C."/>
            <person name="Thamatrakoln K."/>
            <person name="Valentin K."/>
            <person name="Vardi A."/>
            <person name="Wilkerson F.P."/>
            <person name="Rokhsar D.S."/>
        </authorList>
    </citation>
    <scope>NUCLEOTIDE SEQUENCE [LARGE SCALE GENOMIC DNA]</scope>
    <source>
        <strain evidence="1 2">CCMP1335</strain>
    </source>
</reference>
<dbReference type="EMBL" id="CM000643">
    <property type="protein sequence ID" value="EED91483.1"/>
    <property type="molecule type" value="Genomic_DNA"/>
</dbReference>
<gene>
    <name evidence="1" type="ORF">THAPSDRAFT_23024</name>
</gene>
<dbReference type="PaxDb" id="35128-Thaps23024"/>
<dbReference type="AlphaFoldDB" id="B8C5C2"/>
<dbReference type="Proteomes" id="UP000001449">
    <property type="component" value="Chromosome 6"/>
</dbReference>
<dbReference type="HOGENOM" id="CLU_2101871_0_0_1"/>
<name>B8C5C2_THAPS</name>
<evidence type="ECO:0000313" key="2">
    <source>
        <dbReference type="Proteomes" id="UP000001449"/>
    </source>
</evidence>
<dbReference type="GeneID" id="7451173"/>
<sequence>MISAARLASTRIARATVTPRAVTAVGSTRSFAIGDSLSSKEKVEEDRYIRAREQQIIESRRRVAEAEAHAAELASADKAAIAAKNATMHEIADLLATTGDVVSEAGLANLAALKHD</sequence>
<protein>
    <submittedName>
        <fullName evidence="1">Uncharacterized protein</fullName>
    </submittedName>
</protein>
<keyword evidence="2" id="KW-1185">Reference proteome</keyword>
<proteinExistence type="predicted"/>
<reference evidence="1 2" key="2">
    <citation type="journal article" date="2008" name="Nature">
        <title>The Phaeodactylum genome reveals the evolutionary history of diatom genomes.</title>
        <authorList>
            <person name="Bowler C."/>
            <person name="Allen A.E."/>
            <person name="Badger J.H."/>
            <person name="Grimwood J."/>
            <person name="Jabbari K."/>
            <person name="Kuo A."/>
            <person name="Maheswari U."/>
            <person name="Martens C."/>
            <person name="Maumus F."/>
            <person name="Otillar R.P."/>
            <person name="Rayko E."/>
            <person name="Salamov A."/>
            <person name="Vandepoele K."/>
            <person name="Beszteri B."/>
            <person name="Gruber A."/>
            <person name="Heijde M."/>
            <person name="Katinka M."/>
            <person name="Mock T."/>
            <person name="Valentin K."/>
            <person name="Verret F."/>
            <person name="Berges J.A."/>
            <person name="Brownlee C."/>
            <person name="Cadoret J.P."/>
            <person name="Chiovitti A."/>
            <person name="Choi C.J."/>
            <person name="Coesel S."/>
            <person name="De Martino A."/>
            <person name="Detter J.C."/>
            <person name="Durkin C."/>
            <person name="Falciatore A."/>
            <person name="Fournet J."/>
            <person name="Haruta M."/>
            <person name="Huysman M.J."/>
            <person name="Jenkins B.D."/>
            <person name="Jiroutova K."/>
            <person name="Jorgensen R.E."/>
            <person name="Joubert Y."/>
            <person name="Kaplan A."/>
            <person name="Kroger N."/>
            <person name="Kroth P.G."/>
            <person name="La Roche J."/>
            <person name="Lindquist E."/>
            <person name="Lommer M."/>
            <person name="Martin-Jezequel V."/>
            <person name="Lopez P.J."/>
            <person name="Lucas S."/>
            <person name="Mangogna M."/>
            <person name="McGinnis K."/>
            <person name="Medlin L.K."/>
            <person name="Montsant A."/>
            <person name="Oudot-Le Secq M.P."/>
            <person name="Napoli C."/>
            <person name="Obornik M."/>
            <person name="Parker M.S."/>
            <person name="Petit J.L."/>
            <person name="Porcel B.M."/>
            <person name="Poulsen N."/>
            <person name="Robison M."/>
            <person name="Rychlewski L."/>
            <person name="Rynearson T.A."/>
            <person name="Schmutz J."/>
            <person name="Shapiro H."/>
            <person name="Siaut M."/>
            <person name="Stanley M."/>
            <person name="Sussman M.R."/>
            <person name="Taylor A.R."/>
            <person name="Vardi A."/>
            <person name="von Dassow P."/>
            <person name="Vyverman W."/>
            <person name="Willis A."/>
            <person name="Wyrwicz L.S."/>
            <person name="Rokhsar D.S."/>
            <person name="Weissenbach J."/>
            <person name="Armbrust E.V."/>
            <person name="Green B.R."/>
            <person name="Van de Peer Y."/>
            <person name="Grigoriev I.V."/>
        </authorList>
    </citation>
    <scope>NUCLEOTIDE SEQUENCE [LARGE SCALE GENOMIC DNA]</scope>
    <source>
        <strain evidence="1 2">CCMP1335</strain>
    </source>
</reference>
<dbReference type="KEGG" id="tps:THAPSDRAFT_23024"/>
<accession>B8C5C2</accession>
<dbReference type="RefSeq" id="XP_002291376.1">
    <property type="nucleotide sequence ID" value="XM_002291340.1"/>
</dbReference>
<dbReference type="OMA" id="NATMHEI"/>
<evidence type="ECO:0000313" key="1">
    <source>
        <dbReference type="EMBL" id="EED91483.1"/>
    </source>
</evidence>
<organism evidence="1 2">
    <name type="scientific">Thalassiosira pseudonana</name>
    <name type="common">Marine diatom</name>
    <name type="synonym">Cyclotella nana</name>
    <dbReference type="NCBI Taxonomy" id="35128"/>
    <lineage>
        <taxon>Eukaryota</taxon>
        <taxon>Sar</taxon>
        <taxon>Stramenopiles</taxon>
        <taxon>Ochrophyta</taxon>
        <taxon>Bacillariophyta</taxon>
        <taxon>Coscinodiscophyceae</taxon>
        <taxon>Thalassiosirophycidae</taxon>
        <taxon>Thalassiosirales</taxon>
        <taxon>Thalassiosiraceae</taxon>
        <taxon>Thalassiosira</taxon>
    </lineage>
</organism>